<dbReference type="EMBL" id="JAUESC010000384">
    <property type="protein sequence ID" value="KAK0580581.1"/>
    <property type="molecule type" value="Genomic_DNA"/>
</dbReference>
<name>A0AA39RUL1_ACESA</name>
<evidence type="ECO:0000313" key="2">
    <source>
        <dbReference type="Proteomes" id="UP001168877"/>
    </source>
</evidence>
<protein>
    <submittedName>
        <fullName evidence="1">Uncharacterized protein</fullName>
    </submittedName>
</protein>
<keyword evidence="2" id="KW-1185">Reference proteome</keyword>
<organism evidence="1 2">
    <name type="scientific">Acer saccharum</name>
    <name type="common">Sugar maple</name>
    <dbReference type="NCBI Taxonomy" id="4024"/>
    <lineage>
        <taxon>Eukaryota</taxon>
        <taxon>Viridiplantae</taxon>
        <taxon>Streptophyta</taxon>
        <taxon>Embryophyta</taxon>
        <taxon>Tracheophyta</taxon>
        <taxon>Spermatophyta</taxon>
        <taxon>Magnoliopsida</taxon>
        <taxon>eudicotyledons</taxon>
        <taxon>Gunneridae</taxon>
        <taxon>Pentapetalae</taxon>
        <taxon>rosids</taxon>
        <taxon>malvids</taxon>
        <taxon>Sapindales</taxon>
        <taxon>Sapindaceae</taxon>
        <taxon>Hippocastanoideae</taxon>
        <taxon>Acereae</taxon>
        <taxon>Acer</taxon>
    </lineage>
</organism>
<evidence type="ECO:0000313" key="1">
    <source>
        <dbReference type="EMBL" id="KAK0580581.1"/>
    </source>
</evidence>
<reference evidence="1" key="1">
    <citation type="journal article" date="2022" name="Plant J.">
        <title>Strategies of tolerance reflected in two North American maple genomes.</title>
        <authorList>
            <person name="McEvoy S.L."/>
            <person name="Sezen U.U."/>
            <person name="Trouern-Trend A."/>
            <person name="McMahon S.M."/>
            <person name="Schaberg P.G."/>
            <person name="Yang J."/>
            <person name="Wegrzyn J.L."/>
            <person name="Swenson N.G."/>
        </authorList>
    </citation>
    <scope>NUCLEOTIDE SEQUENCE</scope>
    <source>
        <strain evidence="1">NS2018</strain>
    </source>
</reference>
<dbReference type="AlphaFoldDB" id="A0AA39RUL1"/>
<comment type="caution">
    <text evidence="1">The sequence shown here is derived from an EMBL/GenBank/DDBJ whole genome shotgun (WGS) entry which is preliminary data.</text>
</comment>
<dbReference type="Proteomes" id="UP001168877">
    <property type="component" value="Unassembled WGS sequence"/>
</dbReference>
<gene>
    <name evidence="1" type="ORF">LWI29_003749</name>
</gene>
<accession>A0AA39RUL1</accession>
<reference evidence="1" key="2">
    <citation type="submission" date="2023-06" db="EMBL/GenBank/DDBJ databases">
        <authorList>
            <person name="Swenson N.G."/>
            <person name="Wegrzyn J.L."/>
            <person name="Mcevoy S.L."/>
        </authorList>
    </citation>
    <scope>NUCLEOTIDE SEQUENCE</scope>
    <source>
        <strain evidence="1">NS2018</strain>
        <tissue evidence="1">Leaf</tissue>
    </source>
</reference>
<proteinExistence type="predicted"/>
<sequence length="210" mass="23368">MEILLLIWLETFVLLIRVFRALPWSLFLLIGVLEGTFVLPEETCVLHNGDFRAPGGGLCAPGGGLHAPYRRLSCSISEAFVLPEEAFVLHIKDFHALGGGLRAPYRRLSCSISEAIVFSEEACMLPNGGFRVSHWLCFSAPCRRLYECSVSEAVRVLHIGGCTCSPYRRLRLPCSRRRLPRSHRRLSAPVGDFLAPVGDFLLQQETSLLS</sequence>